<dbReference type="GO" id="GO:0003983">
    <property type="term" value="F:UTP:glucose-1-phosphate uridylyltransferase activity"/>
    <property type="evidence" value="ECO:0007669"/>
    <property type="project" value="UniProtKB-EC"/>
</dbReference>
<dbReference type="EMBL" id="JAAVUP010000001">
    <property type="protein sequence ID" value="NKE16333.1"/>
    <property type="molecule type" value="Genomic_DNA"/>
</dbReference>
<evidence type="ECO:0000313" key="11">
    <source>
        <dbReference type="Proteomes" id="UP000746741"/>
    </source>
</evidence>
<comment type="similarity">
    <text evidence="1 7">Belongs to the UDPGP type 2 family.</text>
</comment>
<dbReference type="Gene3D" id="3.90.550.10">
    <property type="entry name" value="Spore Coat Polysaccharide Biosynthesis Protein SpsA, Chain A"/>
    <property type="match status" value="1"/>
</dbReference>
<dbReference type="EC" id="2.7.7.9" evidence="2 7"/>
<keyword evidence="5 7" id="KW-0548">Nucleotidyltransferase</keyword>
<sequence>MGRAPSLRPAQCHAARPARLPPVAPAWQRRPIRVFKPCFVCCDDCHEDSPTVPLKPLKKAVLPVAGLGTRFLPATKAMAKEMLPVVDKPLIQYAVEEARAAGIEQFCFITGRGKTAIVEHFDVAFELERTLEERNKAAELEALRAQTMTPGAIVTVRQQVPLGLGHAIWCARSFVGEDPFAILLPDDLMLCDVPCMQQLADAYQETGGSVVAIEEVPRERVNRYGVLDVAEDKGRLVSVKGLVEKPPVDKAPSNLTIIGRYVLMPEVMGFLARLEKGAGGEVQLTDSMAKLIGTQPFHGLRYQGRRFDCGDKAGFLEAQVAFALRRPDLAPAMRAILKAYG</sequence>
<dbReference type="Proteomes" id="UP000746741">
    <property type="component" value="Unassembled WGS sequence"/>
</dbReference>
<dbReference type="EMBL" id="JAAEDK010000126">
    <property type="protein sequence ID" value="MBR0662628.1"/>
    <property type="molecule type" value="Genomic_DNA"/>
</dbReference>
<feature type="domain" description="Nucleotidyl transferase" evidence="8">
    <location>
        <begin position="60"/>
        <end position="319"/>
    </location>
</feature>
<reference evidence="9" key="1">
    <citation type="submission" date="2020-01" db="EMBL/GenBank/DDBJ databases">
        <authorList>
            <person name="Rat A."/>
        </authorList>
    </citation>
    <scope>NUCLEOTIDE SEQUENCE</scope>
    <source>
        <strain evidence="9">LMG 31161</strain>
    </source>
</reference>
<dbReference type="AlphaFoldDB" id="A0A9X9WQL8"/>
<proteinExistence type="inferred from homology"/>
<keyword evidence="11" id="KW-1185">Reference proteome</keyword>
<organism evidence="9 12">
    <name type="scientific">Neoroseomonas oryzicola</name>
    <dbReference type="NCBI Taxonomy" id="535904"/>
    <lineage>
        <taxon>Bacteria</taxon>
        <taxon>Pseudomonadati</taxon>
        <taxon>Pseudomonadota</taxon>
        <taxon>Alphaproteobacteria</taxon>
        <taxon>Acetobacterales</taxon>
        <taxon>Acetobacteraceae</taxon>
        <taxon>Neoroseomonas</taxon>
    </lineage>
</organism>
<dbReference type="InterPro" id="IPR005771">
    <property type="entry name" value="GalU_uridylyltTrfase_bac/arc"/>
</dbReference>
<evidence type="ECO:0000259" key="8">
    <source>
        <dbReference type="Pfam" id="PF00483"/>
    </source>
</evidence>
<reference evidence="10 11" key="2">
    <citation type="submission" date="2020-02" db="EMBL/GenBank/DDBJ databases">
        <authorList>
            <person name="Sun Q."/>
            <person name="Inoue M."/>
        </authorList>
    </citation>
    <scope>NUCLEOTIDE SEQUENCE [LARGE SCALE GENOMIC DNA]</scope>
    <source>
        <strain evidence="10 11">KCTC 22478</strain>
    </source>
</reference>
<evidence type="ECO:0000256" key="3">
    <source>
        <dbReference type="ARBA" id="ARBA00019048"/>
    </source>
</evidence>
<evidence type="ECO:0000313" key="9">
    <source>
        <dbReference type="EMBL" id="MBR0662628.1"/>
    </source>
</evidence>
<dbReference type="NCBIfam" id="TIGR01099">
    <property type="entry name" value="galU"/>
    <property type="match status" value="1"/>
</dbReference>
<evidence type="ECO:0000256" key="5">
    <source>
        <dbReference type="ARBA" id="ARBA00022695"/>
    </source>
</evidence>
<keyword evidence="4 7" id="KW-0808">Transferase</keyword>
<comment type="caution">
    <text evidence="9">The sequence shown here is derived from an EMBL/GenBank/DDBJ whole genome shotgun (WGS) entry which is preliminary data.</text>
</comment>
<dbReference type="PANTHER" id="PTHR43197:SF1">
    <property type="entry name" value="UTP--GLUCOSE-1-PHOSPHATE URIDYLYLTRANSFERASE"/>
    <property type="match status" value="1"/>
</dbReference>
<dbReference type="InterPro" id="IPR005835">
    <property type="entry name" value="NTP_transferase_dom"/>
</dbReference>
<evidence type="ECO:0000256" key="1">
    <source>
        <dbReference type="ARBA" id="ARBA00006890"/>
    </source>
</evidence>
<dbReference type="PANTHER" id="PTHR43197">
    <property type="entry name" value="UTP--GLUCOSE-1-PHOSPHATE URIDYLYLTRANSFERASE"/>
    <property type="match status" value="1"/>
</dbReference>
<dbReference type="SUPFAM" id="SSF53448">
    <property type="entry name" value="Nucleotide-diphospho-sugar transferases"/>
    <property type="match status" value="1"/>
</dbReference>
<dbReference type="CDD" id="cd02541">
    <property type="entry name" value="UGPase_prokaryotic"/>
    <property type="match status" value="1"/>
</dbReference>
<dbReference type="Proteomes" id="UP001138708">
    <property type="component" value="Unassembled WGS sequence"/>
</dbReference>
<dbReference type="InterPro" id="IPR029044">
    <property type="entry name" value="Nucleotide-diphossugar_trans"/>
</dbReference>
<evidence type="ECO:0000313" key="10">
    <source>
        <dbReference type="EMBL" id="NKE16333.1"/>
    </source>
</evidence>
<comment type="catalytic activity">
    <reaction evidence="6 7">
        <text>alpha-D-glucose 1-phosphate + UTP + H(+) = UDP-alpha-D-glucose + diphosphate</text>
        <dbReference type="Rhea" id="RHEA:19889"/>
        <dbReference type="ChEBI" id="CHEBI:15378"/>
        <dbReference type="ChEBI" id="CHEBI:33019"/>
        <dbReference type="ChEBI" id="CHEBI:46398"/>
        <dbReference type="ChEBI" id="CHEBI:58601"/>
        <dbReference type="ChEBI" id="CHEBI:58885"/>
        <dbReference type="EC" id="2.7.7.9"/>
    </reaction>
</comment>
<dbReference type="Pfam" id="PF00483">
    <property type="entry name" value="NTP_transferase"/>
    <property type="match status" value="1"/>
</dbReference>
<evidence type="ECO:0000256" key="4">
    <source>
        <dbReference type="ARBA" id="ARBA00022679"/>
    </source>
</evidence>
<evidence type="ECO:0000256" key="7">
    <source>
        <dbReference type="RuleBase" id="RU361259"/>
    </source>
</evidence>
<accession>A0A9X9WQL8</accession>
<dbReference type="GO" id="GO:0006011">
    <property type="term" value="P:UDP-alpha-D-glucose metabolic process"/>
    <property type="evidence" value="ECO:0007669"/>
    <property type="project" value="InterPro"/>
</dbReference>
<reference evidence="9" key="3">
    <citation type="journal article" date="2021" name="Syst. Appl. Microbiol.">
        <title>Roseomonas hellenica sp. nov., isolated from roots of wild-growing Alkanna tinctoria.</title>
        <authorList>
            <person name="Rat A."/>
            <person name="Naranjo H.D."/>
            <person name="Lebbe L."/>
            <person name="Cnockaert M."/>
            <person name="Krigas N."/>
            <person name="Grigoriadou K."/>
            <person name="Maloupa E."/>
            <person name="Willems A."/>
        </authorList>
    </citation>
    <scope>NUCLEOTIDE SEQUENCE</scope>
    <source>
        <strain evidence="9">LMG 31161</strain>
    </source>
</reference>
<evidence type="ECO:0000313" key="12">
    <source>
        <dbReference type="Proteomes" id="UP001138708"/>
    </source>
</evidence>
<evidence type="ECO:0000256" key="2">
    <source>
        <dbReference type="ARBA" id="ARBA00012415"/>
    </source>
</evidence>
<evidence type="ECO:0000256" key="6">
    <source>
        <dbReference type="ARBA" id="ARBA00048128"/>
    </source>
</evidence>
<protein>
    <recommendedName>
        <fullName evidence="3 7">UTP--glucose-1-phosphate uridylyltransferase</fullName>
        <ecNumber evidence="2 7">2.7.7.9</ecNumber>
    </recommendedName>
    <alternativeName>
        <fullName evidence="7">UDP-glucose pyrophosphorylase</fullName>
    </alternativeName>
</protein>
<gene>
    <name evidence="9" type="primary">galU</name>
    <name evidence="10" type="ORF">GWK15_05215</name>
    <name evidence="9" type="ORF">GXW75_25500</name>
</gene>
<name>A0A9X9WQL8_9PROT</name>